<gene>
    <name evidence="2" type="ORF">OAUR00152_LOCUS811</name>
</gene>
<name>A0A7S4M4R6_9STRA</name>
<protein>
    <submittedName>
        <fullName evidence="2">Uncharacterized protein</fullName>
    </submittedName>
</protein>
<dbReference type="AlphaFoldDB" id="A0A7S4M4R6"/>
<dbReference type="EMBL" id="HBKQ01001151">
    <property type="protein sequence ID" value="CAE2201251.1"/>
    <property type="molecule type" value="Transcribed_RNA"/>
</dbReference>
<proteinExistence type="predicted"/>
<organism evidence="2">
    <name type="scientific">Odontella aurita</name>
    <dbReference type="NCBI Taxonomy" id="265563"/>
    <lineage>
        <taxon>Eukaryota</taxon>
        <taxon>Sar</taxon>
        <taxon>Stramenopiles</taxon>
        <taxon>Ochrophyta</taxon>
        <taxon>Bacillariophyta</taxon>
        <taxon>Mediophyceae</taxon>
        <taxon>Biddulphiophycidae</taxon>
        <taxon>Eupodiscales</taxon>
        <taxon>Odontellaceae</taxon>
        <taxon>Odontella</taxon>
    </lineage>
</organism>
<evidence type="ECO:0000313" key="2">
    <source>
        <dbReference type="EMBL" id="CAE2201251.1"/>
    </source>
</evidence>
<feature type="compositionally biased region" description="Polar residues" evidence="1">
    <location>
        <begin position="45"/>
        <end position="64"/>
    </location>
</feature>
<accession>A0A7S4M4R6</accession>
<feature type="region of interest" description="Disordered" evidence="1">
    <location>
        <begin position="41"/>
        <end position="67"/>
    </location>
</feature>
<evidence type="ECO:0000256" key="1">
    <source>
        <dbReference type="SAM" id="MobiDB-lite"/>
    </source>
</evidence>
<reference evidence="2" key="1">
    <citation type="submission" date="2021-01" db="EMBL/GenBank/DDBJ databases">
        <authorList>
            <person name="Corre E."/>
            <person name="Pelletier E."/>
            <person name="Niang G."/>
            <person name="Scheremetjew M."/>
            <person name="Finn R."/>
            <person name="Kale V."/>
            <person name="Holt S."/>
            <person name="Cochrane G."/>
            <person name="Meng A."/>
            <person name="Brown T."/>
            <person name="Cohen L."/>
        </authorList>
    </citation>
    <scope>NUCLEOTIDE SEQUENCE</scope>
    <source>
        <strain evidence="2">Isolate 1302-5</strain>
    </source>
</reference>
<sequence>MLHRGTHHSQYRHEQMPAIQASVRCSIKGGGHIADRAVAPPKTGFVSSPSRCQNVLSNGTSPQRSSDHFHGRRFILSICRPAKMDLMLHRDRKATVRQNAIAQLSFAQRGK</sequence>